<dbReference type="Proteomes" id="UP000700732">
    <property type="component" value="Unassembled WGS sequence"/>
</dbReference>
<dbReference type="RefSeq" id="WP_186736707.1">
    <property type="nucleotide sequence ID" value="NZ_VFIA01000006.1"/>
</dbReference>
<name>A0ABR6W3U2_9BACT</name>
<dbReference type="EMBL" id="VFIA01000006">
    <property type="protein sequence ID" value="MBC3790894.1"/>
    <property type="molecule type" value="Genomic_DNA"/>
</dbReference>
<reference evidence="1 2" key="1">
    <citation type="submission" date="2019-06" db="EMBL/GenBank/DDBJ databases">
        <title>Spirosoma utsteinense sp. nov. isolated from Antarctic ice-free soils.</title>
        <authorList>
            <person name="Tahon G."/>
        </authorList>
    </citation>
    <scope>NUCLEOTIDE SEQUENCE [LARGE SCALE GENOMIC DNA]</scope>
    <source>
        <strain evidence="1 2">LMG 31447</strain>
    </source>
</reference>
<sequence>MNRPQLSSTTSPPNDIVPIDPAHFSRLYDQYATLLLGIINAMVSDKAEAIRLLEVTFTKIRSQVSPSRPAGQPVFVWLLSVARAAALEARETARIAEPAGLQLTSTSQVITGRTSIAAATGRDIESVSFSGKNLIDAVLFNNCTPEEAVAKLGLPSQTARQQLRLAMQQLRTTQAPR</sequence>
<comment type="caution">
    <text evidence="1">The sequence shown here is derived from an EMBL/GenBank/DDBJ whole genome shotgun (WGS) entry which is preliminary data.</text>
</comment>
<protein>
    <submittedName>
        <fullName evidence="1">RNA polymerase sigma-70 factor (ECF subfamily)</fullName>
    </submittedName>
</protein>
<dbReference type="InterPro" id="IPR013325">
    <property type="entry name" value="RNA_pol_sigma_r2"/>
</dbReference>
<proteinExistence type="predicted"/>
<accession>A0ABR6W3U2</accession>
<evidence type="ECO:0000313" key="1">
    <source>
        <dbReference type="EMBL" id="MBC3790894.1"/>
    </source>
</evidence>
<evidence type="ECO:0000313" key="2">
    <source>
        <dbReference type="Proteomes" id="UP000700732"/>
    </source>
</evidence>
<keyword evidence="2" id="KW-1185">Reference proteome</keyword>
<organism evidence="1 2">
    <name type="scientific">Spirosoma utsteinense</name>
    <dbReference type="NCBI Taxonomy" id="2585773"/>
    <lineage>
        <taxon>Bacteria</taxon>
        <taxon>Pseudomonadati</taxon>
        <taxon>Bacteroidota</taxon>
        <taxon>Cytophagia</taxon>
        <taxon>Cytophagales</taxon>
        <taxon>Cytophagaceae</taxon>
        <taxon>Spirosoma</taxon>
    </lineage>
</organism>
<gene>
    <name evidence="1" type="ORF">FH603_1391</name>
</gene>
<dbReference type="SUPFAM" id="SSF88946">
    <property type="entry name" value="Sigma2 domain of RNA polymerase sigma factors"/>
    <property type="match status" value="1"/>
</dbReference>
<dbReference type="Gene3D" id="1.10.1740.10">
    <property type="match status" value="1"/>
</dbReference>